<dbReference type="PANTHER" id="PTHR44846">
    <property type="entry name" value="MANNOSYL-D-GLYCERATE TRANSPORT/METABOLISM SYSTEM REPRESSOR MNGR-RELATED"/>
    <property type="match status" value="1"/>
</dbReference>
<evidence type="ECO:0000256" key="3">
    <source>
        <dbReference type="ARBA" id="ARBA00023163"/>
    </source>
</evidence>
<dbReference type="InterPro" id="IPR036390">
    <property type="entry name" value="WH_DNA-bd_sf"/>
</dbReference>
<reference evidence="5 6" key="1">
    <citation type="submission" date="2020-05" db="EMBL/GenBank/DDBJ databases">
        <title>Comparative genomic analysis of denitrifying bacteria from Halomonas genus.</title>
        <authorList>
            <person name="Wang L."/>
            <person name="Shao Z."/>
        </authorList>
    </citation>
    <scope>NUCLEOTIDE SEQUENCE [LARGE SCALE GENOMIC DNA]</scope>
    <source>
        <strain evidence="5 6">A4</strain>
    </source>
</reference>
<dbReference type="SMART" id="SM00345">
    <property type="entry name" value="HTH_GNTR"/>
    <property type="match status" value="1"/>
</dbReference>
<dbReference type="InterPro" id="IPR050679">
    <property type="entry name" value="Bact_HTH_transcr_reg"/>
</dbReference>
<dbReference type="Gene3D" id="1.10.10.10">
    <property type="entry name" value="Winged helix-like DNA-binding domain superfamily/Winged helix DNA-binding domain"/>
    <property type="match status" value="1"/>
</dbReference>
<dbReference type="Pfam" id="PF07702">
    <property type="entry name" value="UTRA"/>
    <property type="match status" value="1"/>
</dbReference>
<protein>
    <submittedName>
        <fullName evidence="5">GntR family transcriptional regulator</fullName>
    </submittedName>
</protein>
<dbReference type="Proteomes" id="UP000814385">
    <property type="component" value="Unassembled WGS sequence"/>
</dbReference>
<evidence type="ECO:0000256" key="2">
    <source>
        <dbReference type="ARBA" id="ARBA00023125"/>
    </source>
</evidence>
<keyword evidence="3" id="KW-0804">Transcription</keyword>
<keyword evidence="6" id="KW-1185">Reference proteome</keyword>
<gene>
    <name evidence="5" type="ORF">HOP52_03040</name>
</gene>
<organism evidence="5 6">
    <name type="scientific">Billgrantia campisalis</name>
    <dbReference type="NCBI Taxonomy" id="74661"/>
    <lineage>
        <taxon>Bacteria</taxon>
        <taxon>Pseudomonadati</taxon>
        <taxon>Pseudomonadota</taxon>
        <taxon>Gammaproteobacteria</taxon>
        <taxon>Oceanospirillales</taxon>
        <taxon>Halomonadaceae</taxon>
        <taxon>Billgrantia</taxon>
    </lineage>
</organism>
<dbReference type="InterPro" id="IPR011663">
    <property type="entry name" value="UTRA"/>
</dbReference>
<dbReference type="PROSITE" id="PS50949">
    <property type="entry name" value="HTH_GNTR"/>
    <property type="match status" value="1"/>
</dbReference>
<dbReference type="Gene3D" id="3.40.1410.10">
    <property type="entry name" value="Chorismate lyase-like"/>
    <property type="match status" value="1"/>
</dbReference>
<accession>A0ABS9P4P3</accession>
<dbReference type="InterPro" id="IPR036388">
    <property type="entry name" value="WH-like_DNA-bd_sf"/>
</dbReference>
<dbReference type="EMBL" id="JABFUC010000002">
    <property type="protein sequence ID" value="MCG6656751.1"/>
    <property type="molecule type" value="Genomic_DNA"/>
</dbReference>
<proteinExistence type="predicted"/>
<sequence length="261" mass="29291">MIPLTERVARHLADSPRTPKYLCLRDALIELIVEGELAEGTRLPTEQELAAALPLSLGTVQKALRDLVDSGELTRRRRLGTFVAGGNHRREITTPAFAFLRSDGTRVRMVLIRLLRRETLRRHGAWVEVLGECAAGYLHLVRQDRIDGAFDCYTEIYLRTDVAGEIATMPAETLEHESVLPLLQAQGHEPSTAENRIGHARLPKAVARAIVPELAETPPPGLRLETRYRNAEGRVLAWQVMYIPPNDYRLSLTTPLWQLDA</sequence>
<evidence type="ECO:0000256" key="1">
    <source>
        <dbReference type="ARBA" id="ARBA00023015"/>
    </source>
</evidence>
<evidence type="ECO:0000313" key="5">
    <source>
        <dbReference type="EMBL" id="MCG6656751.1"/>
    </source>
</evidence>
<feature type="domain" description="HTH gntR-type" evidence="4">
    <location>
        <begin position="18"/>
        <end position="86"/>
    </location>
</feature>
<dbReference type="SUPFAM" id="SSF46785">
    <property type="entry name" value="Winged helix' DNA-binding domain"/>
    <property type="match status" value="1"/>
</dbReference>
<dbReference type="InterPro" id="IPR000524">
    <property type="entry name" value="Tscrpt_reg_HTH_GntR"/>
</dbReference>
<dbReference type="PANTHER" id="PTHR44846:SF1">
    <property type="entry name" value="MANNOSYL-D-GLYCERATE TRANSPORT_METABOLISM SYSTEM REPRESSOR MNGR-RELATED"/>
    <property type="match status" value="1"/>
</dbReference>
<dbReference type="SUPFAM" id="SSF64288">
    <property type="entry name" value="Chorismate lyase-like"/>
    <property type="match status" value="1"/>
</dbReference>
<evidence type="ECO:0000259" key="4">
    <source>
        <dbReference type="PROSITE" id="PS50949"/>
    </source>
</evidence>
<dbReference type="InterPro" id="IPR028978">
    <property type="entry name" value="Chorismate_lyase_/UTRA_dom_sf"/>
</dbReference>
<dbReference type="Pfam" id="PF00392">
    <property type="entry name" value="GntR"/>
    <property type="match status" value="1"/>
</dbReference>
<comment type="caution">
    <text evidence="5">The sequence shown here is derived from an EMBL/GenBank/DDBJ whole genome shotgun (WGS) entry which is preliminary data.</text>
</comment>
<keyword evidence="2" id="KW-0238">DNA-binding</keyword>
<dbReference type="CDD" id="cd07377">
    <property type="entry name" value="WHTH_GntR"/>
    <property type="match status" value="1"/>
</dbReference>
<evidence type="ECO:0000313" key="6">
    <source>
        <dbReference type="Proteomes" id="UP000814385"/>
    </source>
</evidence>
<name>A0ABS9P4P3_9GAMM</name>
<keyword evidence="1" id="KW-0805">Transcription regulation</keyword>